<sequence>MSQVGGVAHLAIEVIAQADQVQAFAMAVGQSGEDARLPTTFPIRWLTDPRIIALIAGLASDRPSALPVHELQTITSIKSLPIGLPLTIQVEGRRTDDIHVTIDATVEDQSGEPVAILHSLLRLMA</sequence>
<dbReference type="OrthoDB" id="8452401at2"/>
<dbReference type="KEGG" id="paqt:E8L99_10590"/>
<proteinExistence type="predicted"/>
<dbReference type="AlphaFoldDB" id="A0A4D7QLB0"/>
<dbReference type="EMBL" id="CP039865">
    <property type="protein sequence ID" value="QCK86166.1"/>
    <property type="molecule type" value="Genomic_DNA"/>
</dbReference>
<evidence type="ECO:0000313" key="1">
    <source>
        <dbReference type="EMBL" id="QCK86166.1"/>
    </source>
</evidence>
<evidence type="ECO:0000313" key="2">
    <source>
        <dbReference type="Proteomes" id="UP000298588"/>
    </source>
</evidence>
<gene>
    <name evidence="1" type="ORF">E8L99_10590</name>
</gene>
<protein>
    <recommendedName>
        <fullName evidence="3">Acyl dehydratase</fullName>
    </recommendedName>
</protein>
<name>A0A4D7QLB0_9HYPH</name>
<dbReference type="Proteomes" id="UP000298588">
    <property type="component" value="Chromosome"/>
</dbReference>
<accession>A0A4D7QLB0</accession>
<reference evidence="1 2" key="1">
    <citation type="submission" date="2019-04" db="EMBL/GenBank/DDBJ databases">
        <title>Phreatobacter aquaticus sp. nov.</title>
        <authorList>
            <person name="Choi A."/>
            <person name="Baek K."/>
        </authorList>
    </citation>
    <scope>NUCLEOTIDE SEQUENCE [LARGE SCALE GENOMIC DNA]</scope>
    <source>
        <strain evidence="1 2">NMCR1094</strain>
    </source>
</reference>
<dbReference type="RefSeq" id="WP_137099498.1">
    <property type="nucleotide sequence ID" value="NZ_CP039865.1"/>
</dbReference>
<evidence type="ECO:0008006" key="3">
    <source>
        <dbReference type="Google" id="ProtNLM"/>
    </source>
</evidence>
<keyword evidence="2" id="KW-1185">Reference proteome</keyword>
<organism evidence="1 2">
    <name type="scientific">Phreatobacter aquaticus</name>
    <dbReference type="NCBI Taxonomy" id="2570229"/>
    <lineage>
        <taxon>Bacteria</taxon>
        <taxon>Pseudomonadati</taxon>
        <taxon>Pseudomonadota</taxon>
        <taxon>Alphaproteobacteria</taxon>
        <taxon>Hyphomicrobiales</taxon>
        <taxon>Phreatobacteraceae</taxon>
        <taxon>Phreatobacter</taxon>
    </lineage>
</organism>